<dbReference type="Proteomes" id="UP000663935">
    <property type="component" value="Chromosome"/>
</dbReference>
<feature type="chain" id="PRO_5045187180" evidence="1">
    <location>
        <begin position="21"/>
        <end position="457"/>
    </location>
</feature>
<dbReference type="Pfam" id="PF12771">
    <property type="entry name" value="SusD-like_2"/>
    <property type="match status" value="1"/>
</dbReference>
<keyword evidence="3" id="KW-1185">Reference proteome</keyword>
<dbReference type="PROSITE" id="PS51257">
    <property type="entry name" value="PROKAR_LIPOPROTEIN"/>
    <property type="match status" value="1"/>
</dbReference>
<evidence type="ECO:0000313" key="2">
    <source>
        <dbReference type="EMBL" id="QTD37879.1"/>
    </source>
</evidence>
<reference evidence="2 3" key="1">
    <citation type="submission" date="2021-03" db="EMBL/GenBank/DDBJ databases">
        <title>Complete genome of Polaribacter_sp.G4M1.</title>
        <authorList>
            <person name="Jeong S.W."/>
            <person name="Bae J.W."/>
        </authorList>
    </citation>
    <scope>NUCLEOTIDE SEQUENCE [LARGE SCALE GENOMIC DNA]</scope>
    <source>
        <strain evidence="2 3">G4M1</strain>
    </source>
</reference>
<name>A0ABX7SW43_9FLAO</name>
<keyword evidence="1" id="KW-0732">Signal</keyword>
<feature type="signal peptide" evidence="1">
    <location>
        <begin position="1"/>
        <end position="20"/>
    </location>
</feature>
<evidence type="ECO:0000256" key="1">
    <source>
        <dbReference type="SAM" id="SignalP"/>
    </source>
</evidence>
<accession>A0ABX7SW43</accession>
<proteinExistence type="predicted"/>
<dbReference type="SUPFAM" id="SSF48452">
    <property type="entry name" value="TPR-like"/>
    <property type="match status" value="1"/>
</dbReference>
<evidence type="ECO:0000313" key="3">
    <source>
        <dbReference type="Proteomes" id="UP000663935"/>
    </source>
</evidence>
<keyword evidence="2" id="KW-0449">Lipoprotein</keyword>
<gene>
    <name evidence="2" type="ORF">JL193_00795</name>
</gene>
<dbReference type="RefSeq" id="WP_207972035.1">
    <property type="nucleotide sequence ID" value="NZ_CP071795.1"/>
</dbReference>
<dbReference type="InterPro" id="IPR011990">
    <property type="entry name" value="TPR-like_helical_dom_sf"/>
</dbReference>
<dbReference type="EMBL" id="CP071795">
    <property type="protein sequence ID" value="QTD37879.1"/>
    <property type="molecule type" value="Genomic_DNA"/>
</dbReference>
<dbReference type="InterPro" id="IPR041662">
    <property type="entry name" value="SusD-like_2"/>
</dbReference>
<dbReference type="Gene3D" id="1.25.40.390">
    <property type="match status" value="1"/>
</dbReference>
<organism evidence="2 3">
    <name type="scientific">Polaribacter batillariae</name>
    <dbReference type="NCBI Taxonomy" id="2808900"/>
    <lineage>
        <taxon>Bacteria</taxon>
        <taxon>Pseudomonadati</taxon>
        <taxon>Bacteroidota</taxon>
        <taxon>Flavobacteriia</taxon>
        <taxon>Flavobacteriales</taxon>
        <taxon>Flavobacteriaceae</taxon>
    </lineage>
</organism>
<sequence>MKTYKISFALLIIFSLFSCSEELEKINIDPNKISETSGEALFNGMILANTAVQAGYLNFSSNVVSGYFVGDGRLSFIQEYQYPNTDSDTPWRNIYVGVVKQSRILRSGIPVANKDFFYGASKVIEAHAIGTAASIFGDVPYTEAANLEGTPPGYDNQIEIYNNLQSLLDEAILDLQNAKTTGGVNQDSYFNGNANSWIKTAYTLKARLFLENRDYSNAIAAAQNGISRASESMKFRGTNLLNELKVSSTFSPDATVQNSYLIKLIGSGTSSRNNIKTNEVDRAAYYYNGNVINLNGIAAANAPTSLITLEENLLTWAEALIRSNSSNFNTALARLNEHRANLRNGVYFPVSASVYDNYVEADFLAGGIENFDGALSKEDALLREIIEERYASFFVQIIAFNDLRRTKKDPISIQVAIPFNTGTQHPERFLYPFDELNTNGENVPNVTDIFVKTQVNQ</sequence>
<protein>
    <submittedName>
        <fullName evidence="2">SusD/RagB family nutrient-binding outer membrane lipoprotein</fullName>
    </submittedName>
</protein>